<feature type="compositionally biased region" description="Basic and acidic residues" evidence="1">
    <location>
        <begin position="138"/>
        <end position="155"/>
    </location>
</feature>
<proteinExistence type="predicted"/>
<sequence>MDERRSPATFSVGGFASALASGAWYNLVTRAATLVSGGWIRSRNNRNRRKGSERWYREPRPKWGAYERWPQCVEKDTRIREGRWHANARVSKKGTQAQPKRGQNREENKKVGRRGRGNSPETHRCFNNVSNRTATRQNDNERKKKLEGKFAKGAQ</sequence>
<reference evidence="2 3" key="1">
    <citation type="journal article" date="2024" name="Commun. Biol.">
        <title>Comparative genomic analysis of thermophilic fungi reveals convergent evolutionary adaptations and gene losses.</title>
        <authorList>
            <person name="Steindorff A.S."/>
            <person name="Aguilar-Pontes M.V."/>
            <person name="Robinson A.J."/>
            <person name="Andreopoulos B."/>
            <person name="LaButti K."/>
            <person name="Kuo A."/>
            <person name="Mondo S."/>
            <person name="Riley R."/>
            <person name="Otillar R."/>
            <person name="Haridas S."/>
            <person name="Lipzen A."/>
            <person name="Grimwood J."/>
            <person name="Schmutz J."/>
            <person name="Clum A."/>
            <person name="Reid I.D."/>
            <person name="Moisan M.C."/>
            <person name="Butler G."/>
            <person name="Nguyen T.T.M."/>
            <person name="Dewar K."/>
            <person name="Conant G."/>
            <person name="Drula E."/>
            <person name="Henrissat B."/>
            <person name="Hansel C."/>
            <person name="Singer S."/>
            <person name="Hutchinson M.I."/>
            <person name="de Vries R.P."/>
            <person name="Natvig D.O."/>
            <person name="Powell A.J."/>
            <person name="Tsang A."/>
            <person name="Grigoriev I.V."/>
        </authorList>
    </citation>
    <scope>NUCLEOTIDE SEQUENCE [LARGE SCALE GENOMIC DNA]</scope>
    <source>
        <strain evidence="2 3">ATCC 24622</strain>
    </source>
</reference>
<feature type="compositionally biased region" description="Polar residues" evidence="1">
    <location>
        <begin position="125"/>
        <end position="137"/>
    </location>
</feature>
<dbReference type="Proteomes" id="UP001586593">
    <property type="component" value="Unassembled WGS sequence"/>
</dbReference>
<evidence type="ECO:0000256" key="1">
    <source>
        <dbReference type="SAM" id="MobiDB-lite"/>
    </source>
</evidence>
<evidence type="ECO:0000313" key="3">
    <source>
        <dbReference type="Proteomes" id="UP001586593"/>
    </source>
</evidence>
<comment type="caution">
    <text evidence="2">The sequence shown here is derived from an EMBL/GenBank/DDBJ whole genome shotgun (WGS) entry which is preliminary data.</text>
</comment>
<gene>
    <name evidence="2" type="ORF">VTK73DRAFT_4219</name>
</gene>
<evidence type="ECO:0000313" key="2">
    <source>
        <dbReference type="EMBL" id="KAL1838837.1"/>
    </source>
</evidence>
<organism evidence="2 3">
    <name type="scientific">Phialemonium thermophilum</name>
    <dbReference type="NCBI Taxonomy" id="223376"/>
    <lineage>
        <taxon>Eukaryota</taxon>
        <taxon>Fungi</taxon>
        <taxon>Dikarya</taxon>
        <taxon>Ascomycota</taxon>
        <taxon>Pezizomycotina</taxon>
        <taxon>Sordariomycetes</taxon>
        <taxon>Sordariomycetidae</taxon>
        <taxon>Cephalothecales</taxon>
        <taxon>Cephalothecaceae</taxon>
        <taxon>Phialemonium</taxon>
    </lineage>
</organism>
<dbReference type="EMBL" id="JAZHXJ010002417">
    <property type="protein sequence ID" value="KAL1838837.1"/>
    <property type="molecule type" value="Genomic_DNA"/>
</dbReference>
<protein>
    <submittedName>
        <fullName evidence="2">Uncharacterized protein</fullName>
    </submittedName>
</protein>
<feature type="region of interest" description="Disordered" evidence="1">
    <location>
        <begin position="77"/>
        <end position="155"/>
    </location>
</feature>
<name>A0ABR3VAV9_9PEZI</name>
<keyword evidence="3" id="KW-1185">Reference proteome</keyword>
<accession>A0ABR3VAV9</accession>